<protein>
    <submittedName>
        <fullName evidence="12">Translation initiation factor 1A</fullName>
    </submittedName>
</protein>
<dbReference type="InterPro" id="IPR012340">
    <property type="entry name" value="NA-bd_OB-fold"/>
</dbReference>
<dbReference type="InterPro" id="IPR023391">
    <property type="entry name" value="Prot_translocase_SecE_dom_sf"/>
</dbReference>
<dbReference type="SUPFAM" id="SSF50249">
    <property type="entry name" value="Nucleic acid-binding proteins"/>
    <property type="match status" value="1"/>
</dbReference>
<dbReference type="PANTHER" id="PTHR21668">
    <property type="entry name" value="EIF-1A"/>
    <property type="match status" value="1"/>
</dbReference>
<keyword evidence="13" id="KW-1185">Reference proteome</keyword>
<evidence type="ECO:0000256" key="6">
    <source>
        <dbReference type="ARBA" id="ARBA00023010"/>
    </source>
</evidence>
<dbReference type="InterPro" id="IPR001901">
    <property type="entry name" value="Translocase_SecE/Sec61-g"/>
</dbReference>
<dbReference type="InterPro" id="IPR008158">
    <property type="entry name" value="Translocase_Sec61-g"/>
</dbReference>
<evidence type="ECO:0000256" key="8">
    <source>
        <dbReference type="ARBA" id="ARBA00037847"/>
    </source>
</evidence>
<gene>
    <name evidence="12" type="primary">TIF11</name>
    <name evidence="12" type="ORF">H4R18_000873</name>
</gene>
<comment type="caution">
    <text evidence="12">The sequence shown here is derived from an EMBL/GenBank/DDBJ whole genome shotgun (WGS) entry which is preliminary data.</text>
</comment>
<keyword evidence="4" id="KW-0653">Protein transport</keyword>
<evidence type="ECO:0000256" key="1">
    <source>
        <dbReference type="ARBA" id="ARBA00008274"/>
    </source>
</evidence>
<sequence length="197" mass="22191">MDKSNGGESEGNVFVEAPKQLAKDAEWLLRRCTKPSKKEYQKIVQAVVLGFIVMGFVGYFTKLIHIPINNIINVPVDKRELQFKGEDQEYGVATKTLGNCRMEVTCIDGKKVIAHIRGAMRKKVWVNLGDHVLVALRDFQQDRCDIILKYTEDEVTILRNLGQIPEKAIALDANQEDEDGLVTFEADKNAEVDIDAI</sequence>
<dbReference type="GO" id="GO:0008320">
    <property type="term" value="F:protein transmembrane transporter activity"/>
    <property type="evidence" value="ECO:0007669"/>
    <property type="project" value="InterPro"/>
</dbReference>
<dbReference type="GO" id="GO:0016020">
    <property type="term" value="C:membrane"/>
    <property type="evidence" value="ECO:0007669"/>
    <property type="project" value="InterPro"/>
</dbReference>
<dbReference type="Proteomes" id="UP001140217">
    <property type="component" value="Unassembled WGS sequence"/>
</dbReference>
<comment type="subcellular location">
    <subcellularLocation>
        <location evidence="8">Endomembrane system</location>
        <topology evidence="8">Single-pass membrane protein</topology>
    </subcellularLocation>
</comment>
<keyword evidence="2" id="KW-0813">Transport</keyword>
<dbReference type="OrthoDB" id="274995at2759"/>
<dbReference type="GO" id="GO:0012505">
    <property type="term" value="C:endomembrane system"/>
    <property type="evidence" value="ECO:0007669"/>
    <property type="project" value="UniProtKB-SubCell"/>
</dbReference>
<evidence type="ECO:0000256" key="5">
    <source>
        <dbReference type="ARBA" id="ARBA00022989"/>
    </source>
</evidence>
<dbReference type="EMBL" id="JANBUL010000019">
    <property type="protein sequence ID" value="KAJ2784839.1"/>
    <property type="molecule type" value="Genomic_DNA"/>
</dbReference>
<dbReference type="Pfam" id="PF00584">
    <property type="entry name" value="SecE"/>
    <property type="match status" value="1"/>
</dbReference>
<dbReference type="InterPro" id="IPR001253">
    <property type="entry name" value="TIF_eIF-1A"/>
</dbReference>
<dbReference type="GO" id="GO:0006605">
    <property type="term" value="P:protein targeting"/>
    <property type="evidence" value="ECO:0007669"/>
    <property type="project" value="InterPro"/>
</dbReference>
<dbReference type="SMART" id="SM00652">
    <property type="entry name" value="eIF1a"/>
    <property type="match status" value="1"/>
</dbReference>
<comment type="similarity">
    <text evidence="1">Belongs to the SecE/SEC61-gamma family.</text>
</comment>
<keyword evidence="9 12" id="KW-0396">Initiation factor</keyword>
<keyword evidence="6" id="KW-0811">Translocation</keyword>
<evidence type="ECO:0000256" key="7">
    <source>
        <dbReference type="ARBA" id="ARBA00023136"/>
    </source>
</evidence>
<evidence type="ECO:0000256" key="9">
    <source>
        <dbReference type="PROSITE-ProRule" id="PRU00181"/>
    </source>
</evidence>
<evidence type="ECO:0000256" key="2">
    <source>
        <dbReference type="ARBA" id="ARBA00022448"/>
    </source>
</evidence>
<evidence type="ECO:0000259" key="11">
    <source>
        <dbReference type="PROSITE" id="PS50832"/>
    </source>
</evidence>
<evidence type="ECO:0000256" key="4">
    <source>
        <dbReference type="ARBA" id="ARBA00022927"/>
    </source>
</evidence>
<evidence type="ECO:0000256" key="3">
    <source>
        <dbReference type="ARBA" id="ARBA00022692"/>
    </source>
</evidence>
<evidence type="ECO:0000313" key="12">
    <source>
        <dbReference type="EMBL" id="KAJ2784839.1"/>
    </source>
</evidence>
<feature type="domain" description="S1-like" evidence="11">
    <location>
        <begin position="77"/>
        <end position="151"/>
    </location>
</feature>
<dbReference type="HAMAP" id="MF_00422">
    <property type="entry name" value="SecE"/>
    <property type="match status" value="1"/>
</dbReference>
<dbReference type="GO" id="GO:0003723">
    <property type="term" value="F:RNA binding"/>
    <property type="evidence" value="ECO:0007669"/>
    <property type="project" value="InterPro"/>
</dbReference>
<dbReference type="Pfam" id="PF01176">
    <property type="entry name" value="eIF-1a"/>
    <property type="match status" value="1"/>
</dbReference>
<dbReference type="CDD" id="cd05793">
    <property type="entry name" value="S1_IF1A"/>
    <property type="match status" value="1"/>
</dbReference>
<dbReference type="HAMAP" id="MF_00216">
    <property type="entry name" value="aIF_1A"/>
    <property type="match status" value="1"/>
</dbReference>
<name>A0A9W8LL21_9FUNG</name>
<dbReference type="AlphaFoldDB" id="A0A9W8LL21"/>
<keyword evidence="3 10" id="KW-0812">Transmembrane</keyword>
<evidence type="ECO:0000256" key="10">
    <source>
        <dbReference type="SAM" id="Phobius"/>
    </source>
</evidence>
<organism evidence="12 13">
    <name type="scientific">Coemansia javaensis</name>
    <dbReference type="NCBI Taxonomy" id="2761396"/>
    <lineage>
        <taxon>Eukaryota</taxon>
        <taxon>Fungi</taxon>
        <taxon>Fungi incertae sedis</taxon>
        <taxon>Zoopagomycota</taxon>
        <taxon>Kickxellomycotina</taxon>
        <taxon>Kickxellomycetes</taxon>
        <taxon>Kickxellales</taxon>
        <taxon>Kickxellaceae</taxon>
        <taxon>Coemansia</taxon>
    </lineage>
</organism>
<dbReference type="GO" id="GO:0006886">
    <property type="term" value="P:intracellular protein transport"/>
    <property type="evidence" value="ECO:0007669"/>
    <property type="project" value="InterPro"/>
</dbReference>
<dbReference type="Gene3D" id="1.20.5.820">
    <property type="entry name" value="Preprotein translocase SecE subunit"/>
    <property type="match status" value="1"/>
</dbReference>
<feature type="transmembrane region" description="Helical" evidence="10">
    <location>
        <begin position="43"/>
        <end position="61"/>
    </location>
</feature>
<keyword evidence="9" id="KW-0648">Protein biosynthesis</keyword>
<reference evidence="12" key="1">
    <citation type="submission" date="2022-07" db="EMBL/GenBank/DDBJ databases">
        <title>Phylogenomic reconstructions and comparative analyses of Kickxellomycotina fungi.</title>
        <authorList>
            <person name="Reynolds N.K."/>
            <person name="Stajich J.E."/>
            <person name="Barry K."/>
            <person name="Grigoriev I.V."/>
            <person name="Crous P."/>
            <person name="Smith M.E."/>
        </authorList>
    </citation>
    <scope>NUCLEOTIDE SEQUENCE</scope>
    <source>
        <strain evidence="12">NBRC 105414</strain>
    </source>
</reference>
<dbReference type="InterPro" id="IPR006196">
    <property type="entry name" value="RNA-binding_domain_S1_IF1"/>
</dbReference>
<evidence type="ECO:0000313" key="13">
    <source>
        <dbReference type="Proteomes" id="UP001140217"/>
    </source>
</evidence>
<proteinExistence type="inferred from homology"/>
<dbReference type="NCBIfam" id="TIGR00327">
    <property type="entry name" value="secE_euk_arch"/>
    <property type="match status" value="1"/>
</dbReference>
<accession>A0A9W8LL21</accession>
<dbReference type="PROSITE" id="PS50832">
    <property type="entry name" value="S1_IF1_TYPE"/>
    <property type="match status" value="1"/>
</dbReference>
<dbReference type="SUPFAM" id="SSF103456">
    <property type="entry name" value="Preprotein translocase SecE subunit"/>
    <property type="match status" value="1"/>
</dbReference>
<dbReference type="Gene3D" id="2.40.50.140">
    <property type="entry name" value="Nucleic acid-binding proteins"/>
    <property type="match status" value="1"/>
</dbReference>
<keyword evidence="5 10" id="KW-1133">Transmembrane helix</keyword>
<keyword evidence="7 10" id="KW-0472">Membrane</keyword>
<dbReference type="GO" id="GO:0003743">
    <property type="term" value="F:translation initiation factor activity"/>
    <property type="evidence" value="ECO:0007669"/>
    <property type="project" value="UniProtKB-UniRule"/>
</dbReference>